<organism evidence="1 2">
    <name type="scientific">Eumeta variegata</name>
    <name type="common">Bagworm moth</name>
    <name type="synonym">Eumeta japonica</name>
    <dbReference type="NCBI Taxonomy" id="151549"/>
    <lineage>
        <taxon>Eukaryota</taxon>
        <taxon>Metazoa</taxon>
        <taxon>Ecdysozoa</taxon>
        <taxon>Arthropoda</taxon>
        <taxon>Hexapoda</taxon>
        <taxon>Insecta</taxon>
        <taxon>Pterygota</taxon>
        <taxon>Neoptera</taxon>
        <taxon>Endopterygota</taxon>
        <taxon>Lepidoptera</taxon>
        <taxon>Glossata</taxon>
        <taxon>Ditrysia</taxon>
        <taxon>Tineoidea</taxon>
        <taxon>Psychidae</taxon>
        <taxon>Oiketicinae</taxon>
        <taxon>Eumeta</taxon>
    </lineage>
</organism>
<accession>A0A4C1VEE1</accession>
<evidence type="ECO:0000313" key="2">
    <source>
        <dbReference type="Proteomes" id="UP000299102"/>
    </source>
</evidence>
<evidence type="ECO:0000313" key="1">
    <source>
        <dbReference type="EMBL" id="GBP36607.1"/>
    </source>
</evidence>
<feature type="non-terminal residue" evidence="1">
    <location>
        <position position="72"/>
    </location>
</feature>
<reference evidence="1 2" key="1">
    <citation type="journal article" date="2019" name="Commun. Biol.">
        <title>The bagworm genome reveals a unique fibroin gene that provides high tensile strength.</title>
        <authorList>
            <person name="Kono N."/>
            <person name="Nakamura H."/>
            <person name="Ohtoshi R."/>
            <person name="Tomita M."/>
            <person name="Numata K."/>
            <person name="Arakawa K."/>
        </authorList>
    </citation>
    <scope>NUCLEOTIDE SEQUENCE [LARGE SCALE GENOMIC DNA]</scope>
</reference>
<proteinExistence type="predicted"/>
<comment type="caution">
    <text evidence="1">The sequence shown here is derived from an EMBL/GenBank/DDBJ whole genome shotgun (WGS) entry which is preliminary data.</text>
</comment>
<name>A0A4C1VEE1_EUMVA</name>
<dbReference type="Proteomes" id="UP000299102">
    <property type="component" value="Unassembled WGS sequence"/>
</dbReference>
<protein>
    <submittedName>
        <fullName evidence="1">Uncharacterized protein</fullName>
    </submittedName>
</protein>
<dbReference type="EMBL" id="BGZK01000321">
    <property type="protein sequence ID" value="GBP36607.1"/>
    <property type="molecule type" value="Genomic_DNA"/>
</dbReference>
<gene>
    <name evidence="1" type="ORF">EVAR_35190_1</name>
</gene>
<dbReference type="AlphaFoldDB" id="A0A4C1VEE1"/>
<keyword evidence="2" id="KW-1185">Reference proteome</keyword>
<sequence>MYKKKRTWIQRCTQNHNELIAARERAGERTHTAALVFEWMLSMCDNGVRWSHYYKLISKDDALTLLNNQAYL</sequence>